<dbReference type="GO" id="GO:0030170">
    <property type="term" value="F:pyridoxal phosphate binding"/>
    <property type="evidence" value="ECO:0007669"/>
    <property type="project" value="InterPro"/>
</dbReference>
<dbReference type="EMBL" id="MCRK01000016">
    <property type="protein sequence ID" value="OPA80704.1"/>
    <property type="molecule type" value="Genomic_DNA"/>
</dbReference>
<evidence type="ECO:0000259" key="13">
    <source>
        <dbReference type="Pfam" id="PF00155"/>
    </source>
</evidence>
<comment type="pathway">
    <text evidence="2">Cofactor biosynthesis; biotin biosynthesis.</text>
</comment>
<protein>
    <recommendedName>
        <fullName evidence="5">8-amino-7-oxononanoate synthase</fullName>
        <ecNumber evidence="5">2.3.1.47</ecNumber>
    </recommendedName>
    <alternativeName>
        <fullName evidence="9">7-keto-8-amino-pelargonic acid synthase</fullName>
    </alternativeName>
    <alternativeName>
        <fullName evidence="10">8-amino-7-ketopelargonate synthase</fullName>
    </alternativeName>
</protein>
<dbReference type="Gene3D" id="3.40.640.10">
    <property type="entry name" value="Type I PLP-dependent aspartate aminotransferase-like (Major domain)"/>
    <property type="match status" value="1"/>
</dbReference>
<comment type="subunit">
    <text evidence="4">Homodimer.</text>
</comment>
<dbReference type="InterPro" id="IPR001917">
    <property type="entry name" value="Aminotrans_II_pyridoxalP_BS"/>
</dbReference>
<feature type="domain" description="Aminotransferase class I/classII large" evidence="13">
    <location>
        <begin position="35"/>
        <end position="380"/>
    </location>
</feature>
<proteinExistence type="inferred from homology"/>
<evidence type="ECO:0000256" key="2">
    <source>
        <dbReference type="ARBA" id="ARBA00004746"/>
    </source>
</evidence>
<dbReference type="SUPFAM" id="SSF53383">
    <property type="entry name" value="PLP-dependent transferases"/>
    <property type="match status" value="1"/>
</dbReference>
<keyword evidence="8 12" id="KW-0663">Pyridoxal phosphate</keyword>
<evidence type="ECO:0000313" key="14">
    <source>
        <dbReference type="EMBL" id="OPA80704.1"/>
    </source>
</evidence>
<name>A0AAX0LAL2_9BACT</name>
<evidence type="ECO:0000313" key="15">
    <source>
        <dbReference type="Proteomes" id="UP000189728"/>
    </source>
</evidence>
<reference evidence="14 15" key="1">
    <citation type="submission" date="2016-08" db="EMBL/GenBank/DDBJ databases">
        <title>Campylobacter species from sea mammals.</title>
        <authorList>
            <person name="Gilbert M.J."/>
            <person name="Byrne B.A."/>
            <person name="Zomer A.L."/>
            <person name="Wagenaar J.A."/>
        </authorList>
    </citation>
    <scope>NUCLEOTIDE SEQUENCE [LARGE SCALE GENOMIC DNA]</scope>
    <source>
        <strain evidence="14 15">1105248</strain>
    </source>
</reference>
<comment type="similarity">
    <text evidence="3">Belongs to the class-II pyridoxal-phosphate-dependent aminotransferase family. BioF subfamily.</text>
</comment>
<dbReference type="GO" id="GO:0008710">
    <property type="term" value="F:8-amino-7-oxononanoate synthase activity"/>
    <property type="evidence" value="ECO:0007669"/>
    <property type="project" value="UniProtKB-EC"/>
</dbReference>
<dbReference type="PANTHER" id="PTHR13693:SF100">
    <property type="entry name" value="8-AMINO-7-OXONONANOATE SYNTHASE"/>
    <property type="match status" value="1"/>
</dbReference>
<sequence>MEIDNILEELKSNFQKRELQNIKTNGLYIIKDNKELLNLASNDYLGIASTQMFDDEFMKSILNKPLKFSASSSRSLSGNHNEFEKLEQYLQNSYQNNKQALLFNSGYHLNVGVIAALSGIKNILFLIDRQAHASMYDGLKQGGASFKRYRHNDLKHLEELIQKNQNEFKYIIVLTEALFSMDGDFADIASLVNLKQKYENILLYIDEAHSVGACGENGLGLVKASGFAKEVDFVVYTFGKALASVGAALLCEQSFKEFFVNKARSLIYSTALPQINVAYTNFIFKKIKTMNTQRKELTKLSFDFKSALASNKINAIGDAHIISIITKSSEMATKLAKNLEQNGYYAPAIRPPTVAPNSSRIRISLNSLIKLQDLNKLIEVVCDEI</sequence>
<dbReference type="Pfam" id="PF00155">
    <property type="entry name" value="Aminotran_1_2"/>
    <property type="match status" value="1"/>
</dbReference>
<evidence type="ECO:0000256" key="8">
    <source>
        <dbReference type="ARBA" id="ARBA00022898"/>
    </source>
</evidence>
<evidence type="ECO:0000256" key="6">
    <source>
        <dbReference type="ARBA" id="ARBA00022679"/>
    </source>
</evidence>
<evidence type="ECO:0000256" key="10">
    <source>
        <dbReference type="ARBA" id="ARBA00033381"/>
    </source>
</evidence>
<organism evidence="14 15">
    <name type="scientific">Campylobacter pinnipediorum subsp. pinnipediorum</name>
    <dbReference type="NCBI Taxonomy" id="1660067"/>
    <lineage>
        <taxon>Bacteria</taxon>
        <taxon>Pseudomonadati</taxon>
        <taxon>Campylobacterota</taxon>
        <taxon>Epsilonproteobacteria</taxon>
        <taxon>Campylobacterales</taxon>
        <taxon>Campylobacteraceae</taxon>
        <taxon>Campylobacter</taxon>
    </lineage>
</organism>
<dbReference type="EC" id="2.3.1.47" evidence="5"/>
<dbReference type="InterPro" id="IPR004839">
    <property type="entry name" value="Aminotransferase_I/II_large"/>
</dbReference>
<evidence type="ECO:0000256" key="3">
    <source>
        <dbReference type="ARBA" id="ARBA00010008"/>
    </source>
</evidence>
<dbReference type="InterPro" id="IPR015421">
    <property type="entry name" value="PyrdxlP-dep_Trfase_major"/>
</dbReference>
<dbReference type="PANTHER" id="PTHR13693">
    <property type="entry name" value="CLASS II AMINOTRANSFERASE/8-AMINO-7-OXONONANOATE SYNTHASE"/>
    <property type="match status" value="1"/>
</dbReference>
<accession>A0AAX0LAL2</accession>
<comment type="catalytic activity">
    <reaction evidence="11">
        <text>6-carboxyhexanoyl-[ACP] + L-alanine + H(+) = (8S)-8-amino-7-oxononanoate + holo-[ACP] + CO2</text>
        <dbReference type="Rhea" id="RHEA:42288"/>
        <dbReference type="Rhea" id="RHEA-COMP:9685"/>
        <dbReference type="Rhea" id="RHEA-COMP:9955"/>
        <dbReference type="ChEBI" id="CHEBI:15378"/>
        <dbReference type="ChEBI" id="CHEBI:16526"/>
        <dbReference type="ChEBI" id="CHEBI:57972"/>
        <dbReference type="ChEBI" id="CHEBI:64479"/>
        <dbReference type="ChEBI" id="CHEBI:78846"/>
        <dbReference type="ChEBI" id="CHEBI:149468"/>
        <dbReference type="EC" id="2.3.1.47"/>
    </reaction>
</comment>
<comment type="caution">
    <text evidence="14">The sequence shown here is derived from an EMBL/GenBank/DDBJ whole genome shotgun (WGS) entry which is preliminary data.</text>
</comment>
<dbReference type="InterPro" id="IPR050087">
    <property type="entry name" value="AON_synthase_class-II"/>
</dbReference>
<dbReference type="RefSeq" id="WP_078415354.1">
    <property type="nucleotide sequence ID" value="NZ_MCRK01000016.1"/>
</dbReference>
<evidence type="ECO:0000256" key="4">
    <source>
        <dbReference type="ARBA" id="ARBA00011738"/>
    </source>
</evidence>
<dbReference type="Gene3D" id="3.90.1150.10">
    <property type="entry name" value="Aspartate Aminotransferase, domain 1"/>
    <property type="match status" value="1"/>
</dbReference>
<evidence type="ECO:0000256" key="11">
    <source>
        <dbReference type="ARBA" id="ARBA00047715"/>
    </source>
</evidence>
<evidence type="ECO:0000256" key="7">
    <source>
        <dbReference type="ARBA" id="ARBA00022756"/>
    </source>
</evidence>
<evidence type="ECO:0000256" key="12">
    <source>
        <dbReference type="RuleBase" id="RU003693"/>
    </source>
</evidence>
<evidence type="ECO:0000256" key="9">
    <source>
        <dbReference type="ARBA" id="ARBA00032610"/>
    </source>
</evidence>
<keyword evidence="7" id="KW-0093">Biotin biosynthesis</keyword>
<dbReference type="Proteomes" id="UP000189728">
    <property type="component" value="Unassembled WGS sequence"/>
</dbReference>
<keyword evidence="6" id="KW-0808">Transferase</keyword>
<dbReference type="InterPro" id="IPR015424">
    <property type="entry name" value="PyrdxlP-dep_Trfase"/>
</dbReference>
<comment type="cofactor">
    <cofactor evidence="1 12">
        <name>pyridoxal 5'-phosphate</name>
        <dbReference type="ChEBI" id="CHEBI:597326"/>
    </cofactor>
</comment>
<dbReference type="PROSITE" id="PS00599">
    <property type="entry name" value="AA_TRANSFER_CLASS_2"/>
    <property type="match status" value="1"/>
</dbReference>
<dbReference type="InterPro" id="IPR015422">
    <property type="entry name" value="PyrdxlP-dep_Trfase_small"/>
</dbReference>
<evidence type="ECO:0000256" key="5">
    <source>
        <dbReference type="ARBA" id="ARBA00013187"/>
    </source>
</evidence>
<dbReference type="AlphaFoldDB" id="A0AAX0LAL2"/>
<dbReference type="GO" id="GO:0009102">
    <property type="term" value="P:biotin biosynthetic process"/>
    <property type="evidence" value="ECO:0007669"/>
    <property type="project" value="UniProtKB-KW"/>
</dbReference>
<gene>
    <name evidence="14" type="ORF">BFG04_08565</name>
</gene>
<evidence type="ECO:0000256" key="1">
    <source>
        <dbReference type="ARBA" id="ARBA00001933"/>
    </source>
</evidence>